<gene>
    <name evidence="2" type="ORF">AA0114_g10945</name>
</gene>
<evidence type="ECO:0000313" key="2">
    <source>
        <dbReference type="EMBL" id="RYN41024.1"/>
    </source>
</evidence>
<feature type="compositionally biased region" description="Polar residues" evidence="1">
    <location>
        <begin position="323"/>
        <end position="334"/>
    </location>
</feature>
<comment type="caution">
    <text evidence="2">The sequence shown here is derived from an EMBL/GenBank/DDBJ whole genome shotgun (WGS) entry which is preliminary data.</text>
</comment>
<feature type="compositionally biased region" description="Polar residues" evidence="1">
    <location>
        <begin position="241"/>
        <end position="254"/>
    </location>
</feature>
<feature type="region of interest" description="Disordered" evidence="1">
    <location>
        <begin position="475"/>
        <end position="515"/>
    </location>
</feature>
<dbReference type="EMBL" id="PDXA01000052">
    <property type="protein sequence ID" value="RYN41024.1"/>
    <property type="molecule type" value="Genomic_DNA"/>
</dbReference>
<feature type="compositionally biased region" description="Basic and acidic residues" evidence="1">
    <location>
        <begin position="487"/>
        <end position="501"/>
    </location>
</feature>
<organism evidence="2 3">
    <name type="scientific">Alternaria tenuissima</name>
    <dbReference type="NCBI Taxonomy" id="119927"/>
    <lineage>
        <taxon>Eukaryota</taxon>
        <taxon>Fungi</taxon>
        <taxon>Dikarya</taxon>
        <taxon>Ascomycota</taxon>
        <taxon>Pezizomycotina</taxon>
        <taxon>Dothideomycetes</taxon>
        <taxon>Pleosporomycetidae</taxon>
        <taxon>Pleosporales</taxon>
        <taxon>Pleosporineae</taxon>
        <taxon>Pleosporaceae</taxon>
        <taxon>Alternaria</taxon>
        <taxon>Alternaria sect. Alternaria</taxon>
        <taxon>Alternaria alternata complex</taxon>
    </lineage>
</organism>
<feature type="compositionally biased region" description="Low complexity" evidence="1">
    <location>
        <begin position="29"/>
        <end position="43"/>
    </location>
</feature>
<feature type="compositionally biased region" description="Pro residues" evidence="1">
    <location>
        <begin position="274"/>
        <end position="293"/>
    </location>
</feature>
<proteinExistence type="predicted"/>
<feature type="region of interest" description="Disordered" evidence="1">
    <location>
        <begin position="1"/>
        <end position="126"/>
    </location>
</feature>
<protein>
    <submittedName>
        <fullName evidence="2">Uncharacterized protein</fullName>
    </submittedName>
</protein>
<sequence>MTTTNKSKIPSIRPASVGTRGALPGRAMSPATRATTTPTGTSRLPRRPQSDKPLPSPPIAQVVDPNSPLKASRTLVDAFTPSPTLKEYPVLRPENIPPRLSSKRSSLPTRSPVASRSFVSTNGDEGTRVKRLSWHSSGSGSSPGTGPILTISGDADAMILGQRDSIPAVPAILLVLPERTNQPRSFSALTSRISKATTSRAELTITTASPVPSTREFKANGSPVVKISPIRSMQPPRQPSLDANSPRSPSSVYSTFPDAERSVSSVSDRSATPTPEPKSPAPPLRDPPEPPVSPVEELPEEISELTITSESDDLLSVSKVRKTTSTQGDVSPSLGSFDRPGNNVSAPNISTAELSSPSLSRVKHSLDTARTPDSLKPEVLGTARSISIDIPLGCGTPKNRPSHRQPYTPMVSSSSPDDTTPENQNKKALATKVKAKRSILGLFSREKARVKTPETAVPKQGFMGATRSSLAKVMRDSKSLSKVHLPRKTESRSEVRSDRTVNNRSSQTGTFTAPDNGRVSLVHEVVPEKRKNTTEMLHNMVDRIEAGPKDSPERLRHVQIAEVCEALRSRSLMLEELLLTVQIKQCIILAAEYTRNANISALEAKKSARDAELHADRAALEFARLNTLLDGAEIDARSMKFVRSLFTNAAAGGPEE</sequence>
<feature type="compositionally biased region" description="Polar residues" evidence="1">
    <location>
        <begin position="410"/>
        <end position="423"/>
    </location>
</feature>
<feature type="region of interest" description="Disordered" evidence="1">
    <location>
        <begin position="205"/>
        <end position="299"/>
    </location>
</feature>
<evidence type="ECO:0000256" key="1">
    <source>
        <dbReference type="SAM" id="MobiDB-lite"/>
    </source>
</evidence>
<name>A0A4Q4M584_9PLEO</name>
<feature type="region of interest" description="Disordered" evidence="1">
    <location>
        <begin position="320"/>
        <end position="375"/>
    </location>
</feature>
<evidence type="ECO:0000313" key="3">
    <source>
        <dbReference type="Proteomes" id="UP000292402"/>
    </source>
</evidence>
<feature type="compositionally biased region" description="Polar residues" evidence="1">
    <location>
        <begin position="502"/>
        <end position="513"/>
    </location>
</feature>
<accession>A0A4Q4M584</accession>
<feature type="compositionally biased region" description="Polar residues" evidence="1">
    <location>
        <begin position="342"/>
        <end position="359"/>
    </location>
</feature>
<feature type="region of interest" description="Disordered" evidence="1">
    <location>
        <begin position="391"/>
        <end position="429"/>
    </location>
</feature>
<dbReference type="Proteomes" id="UP000292402">
    <property type="component" value="Unassembled WGS sequence"/>
</dbReference>
<dbReference type="AlphaFoldDB" id="A0A4Q4M584"/>
<feature type="compositionally biased region" description="Low complexity" evidence="1">
    <location>
        <begin position="97"/>
        <end position="112"/>
    </location>
</feature>
<reference evidence="3" key="1">
    <citation type="journal article" date="2019" name="bioRxiv">
        <title>Genomics, evolutionary history and diagnostics of the Alternaria alternata species group including apple and Asian pear pathotypes.</title>
        <authorList>
            <person name="Armitage A.D."/>
            <person name="Cockerton H.M."/>
            <person name="Sreenivasaprasad S."/>
            <person name="Woodhall J.W."/>
            <person name="Lane C.R."/>
            <person name="Harrison R.J."/>
            <person name="Clarkson J.P."/>
        </authorList>
    </citation>
    <scope>NUCLEOTIDE SEQUENCE [LARGE SCALE GENOMIC DNA]</scope>
    <source>
        <strain evidence="3">FERA 1082</strain>
    </source>
</reference>